<accession>A0A250IJC5</accession>
<feature type="chain" id="PRO_5013032760" description="Copper type II ascorbate-dependent monooxygenase C-terminal domain-containing protein" evidence="2">
    <location>
        <begin position="29"/>
        <end position="373"/>
    </location>
</feature>
<keyword evidence="1" id="KW-1015">Disulfide bond</keyword>
<dbReference type="GO" id="GO:0016715">
    <property type="term" value="F:oxidoreductase activity, acting on paired donors, with incorporation or reduction of molecular oxygen, reduced ascorbate as one donor, and incorporation of one atom of oxygen"/>
    <property type="evidence" value="ECO:0007669"/>
    <property type="project" value="InterPro"/>
</dbReference>
<dbReference type="PROSITE" id="PS51257">
    <property type="entry name" value="PROKAR_LIPOPROTEIN"/>
    <property type="match status" value="1"/>
</dbReference>
<dbReference type="Gene3D" id="2.60.120.230">
    <property type="match status" value="1"/>
</dbReference>
<feature type="signal peptide" evidence="2">
    <location>
        <begin position="1"/>
        <end position="28"/>
    </location>
</feature>
<name>A0A250IJC5_9BACT</name>
<evidence type="ECO:0000256" key="1">
    <source>
        <dbReference type="ARBA" id="ARBA00023157"/>
    </source>
</evidence>
<dbReference type="KEGG" id="mbd:MEBOL_005396"/>
<evidence type="ECO:0000256" key="2">
    <source>
        <dbReference type="SAM" id="SignalP"/>
    </source>
</evidence>
<dbReference type="AlphaFoldDB" id="A0A250IJC5"/>
<organism evidence="3 4">
    <name type="scientific">Melittangium boletus DSM 14713</name>
    <dbReference type="NCBI Taxonomy" id="1294270"/>
    <lineage>
        <taxon>Bacteria</taxon>
        <taxon>Pseudomonadati</taxon>
        <taxon>Myxococcota</taxon>
        <taxon>Myxococcia</taxon>
        <taxon>Myxococcales</taxon>
        <taxon>Cystobacterineae</taxon>
        <taxon>Archangiaceae</taxon>
        <taxon>Melittangium</taxon>
    </lineage>
</organism>
<reference evidence="3 4" key="1">
    <citation type="submission" date="2017-06" db="EMBL/GenBank/DDBJ databases">
        <authorList>
            <person name="Kim H.J."/>
            <person name="Triplett B.A."/>
        </authorList>
    </citation>
    <scope>NUCLEOTIDE SEQUENCE [LARGE SCALE GENOMIC DNA]</scope>
    <source>
        <strain evidence="3 4">DSM 14713</strain>
    </source>
</reference>
<dbReference type="SUPFAM" id="SSF49742">
    <property type="entry name" value="PHM/PNGase F"/>
    <property type="match status" value="2"/>
</dbReference>
<dbReference type="InterPro" id="IPR008977">
    <property type="entry name" value="PHM/PNGase_F_dom_sf"/>
</dbReference>
<gene>
    <name evidence="3" type="ORF">MEBOL_005396</name>
</gene>
<evidence type="ECO:0008006" key="5">
    <source>
        <dbReference type="Google" id="ProtNLM"/>
    </source>
</evidence>
<keyword evidence="2" id="KW-0732">Signal</keyword>
<proteinExistence type="predicted"/>
<dbReference type="InterPro" id="IPR014784">
    <property type="entry name" value="Cu2_ascorb_mOase-like_C"/>
</dbReference>
<keyword evidence="4" id="KW-1185">Reference proteome</keyword>
<protein>
    <recommendedName>
        <fullName evidence="5">Copper type II ascorbate-dependent monooxygenase C-terminal domain-containing protein</fullName>
    </recommendedName>
</protein>
<evidence type="ECO:0000313" key="3">
    <source>
        <dbReference type="EMBL" id="ATB31924.1"/>
    </source>
</evidence>
<sequence>MIGRFNFPATKGPPMKKLLALLALTASACTGTVEPPAPTPTDPLALEPVPQGQGFQFITQETEVPQGVERQDCYFFKVGEIAAANGLPSDEPINLHRVQISQREGSHHMNIYRVRTLLELDPANGLFQPNSNGVGPCFNSANWADWPLLANTQQKGTLDWTYPEGVANVIQPDEWLMVQTHYVNATTQKTPQDFGKVWVNFWVMPKEQVKHELGTIFATKQSIRICTKNPKPTFEGICQISSKVPVQVIGANGHFHSRGKEFRIYAWDGMSYQRPAETERFYTSLTWDDPPMERSPELNRTLQPGAGIWYTCSYEWLPPPVGCQALDAFDQKKNETAENKLDCCYTFGPQVDQNEHCNAFVYYYPKQDDVNCY</sequence>
<dbReference type="Proteomes" id="UP000217289">
    <property type="component" value="Chromosome"/>
</dbReference>
<dbReference type="EMBL" id="CP022163">
    <property type="protein sequence ID" value="ATB31924.1"/>
    <property type="molecule type" value="Genomic_DNA"/>
</dbReference>
<evidence type="ECO:0000313" key="4">
    <source>
        <dbReference type="Proteomes" id="UP000217289"/>
    </source>
</evidence>